<dbReference type="Proteomes" id="UP000222542">
    <property type="component" value="Unassembled WGS sequence"/>
</dbReference>
<dbReference type="AlphaFoldDB" id="A0A1U8G2U9"/>
<dbReference type="InterPro" id="IPR034577">
    <property type="entry name" value="NIMIN-2"/>
</dbReference>
<feature type="region of interest" description="Disordered" evidence="1">
    <location>
        <begin position="1"/>
        <end position="33"/>
    </location>
</feature>
<dbReference type="OrthoDB" id="1098796at2759"/>
<comment type="caution">
    <text evidence="2">The sequence shown here is derived from an EMBL/GenBank/DDBJ whole genome shotgun (WGS) entry which is preliminary data.</text>
</comment>
<dbReference type="EMBL" id="AYRZ02000011">
    <property type="protein sequence ID" value="PHT67392.1"/>
    <property type="molecule type" value="Genomic_DNA"/>
</dbReference>
<keyword evidence="3" id="KW-1185">Reference proteome</keyword>
<accession>A0A1U8G2U9</accession>
<evidence type="ECO:0008006" key="4">
    <source>
        <dbReference type="Google" id="ProtNLM"/>
    </source>
</evidence>
<reference evidence="2 3" key="1">
    <citation type="journal article" date="2014" name="Nat. Genet.">
        <title>Genome sequence of the hot pepper provides insights into the evolution of pungency in Capsicum species.</title>
        <authorList>
            <person name="Kim S."/>
            <person name="Park M."/>
            <person name="Yeom S.I."/>
            <person name="Kim Y.M."/>
            <person name="Lee J.M."/>
            <person name="Lee H.A."/>
            <person name="Seo E."/>
            <person name="Choi J."/>
            <person name="Cheong K."/>
            <person name="Kim K.T."/>
            <person name="Jung K."/>
            <person name="Lee G.W."/>
            <person name="Oh S.K."/>
            <person name="Bae C."/>
            <person name="Kim S.B."/>
            <person name="Lee H.Y."/>
            <person name="Kim S.Y."/>
            <person name="Kim M.S."/>
            <person name="Kang B.C."/>
            <person name="Jo Y.D."/>
            <person name="Yang H.B."/>
            <person name="Jeong H.J."/>
            <person name="Kang W.H."/>
            <person name="Kwon J.K."/>
            <person name="Shin C."/>
            <person name="Lim J.Y."/>
            <person name="Park J.H."/>
            <person name="Huh J.H."/>
            <person name="Kim J.S."/>
            <person name="Kim B.D."/>
            <person name="Cohen O."/>
            <person name="Paran I."/>
            <person name="Suh M.C."/>
            <person name="Lee S.B."/>
            <person name="Kim Y.K."/>
            <person name="Shin Y."/>
            <person name="Noh S.J."/>
            <person name="Park J."/>
            <person name="Seo Y.S."/>
            <person name="Kwon S.Y."/>
            <person name="Kim H.A."/>
            <person name="Park J.M."/>
            <person name="Kim H.J."/>
            <person name="Choi S.B."/>
            <person name="Bosland P.W."/>
            <person name="Reeves G."/>
            <person name="Jo S.H."/>
            <person name="Lee B.W."/>
            <person name="Cho H.T."/>
            <person name="Choi H.S."/>
            <person name="Lee M.S."/>
            <person name="Yu Y."/>
            <person name="Do Choi Y."/>
            <person name="Park B.S."/>
            <person name="van Deynze A."/>
            <person name="Ashrafi H."/>
            <person name="Hill T."/>
            <person name="Kim W.T."/>
            <person name="Pai H.S."/>
            <person name="Ahn H.K."/>
            <person name="Yeam I."/>
            <person name="Giovannoni J.J."/>
            <person name="Rose J.K."/>
            <person name="Sorensen I."/>
            <person name="Lee S.J."/>
            <person name="Kim R.W."/>
            <person name="Choi I.Y."/>
            <person name="Choi B.S."/>
            <person name="Lim J.S."/>
            <person name="Lee Y.H."/>
            <person name="Choi D."/>
        </authorList>
    </citation>
    <scope>NUCLEOTIDE SEQUENCE [LARGE SCALE GENOMIC DNA]</scope>
    <source>
        <strain evidence="3">cv. CM334</strain>
    </source>
</reference>
<evidence type="ECO:0000256" key="1">
    <source>
        <dbReference type="SAM" id="MobiDB-lite"/>
    </source>
</evidence>
<dbReference type="Gramene" id="PHT67392">
    <property type="protein sequence ID" value="PHT67392"/>
    <property type="gene ID" value="T459_26879"/>
</dbReference>
<proteinExistence type="predicted"/>
<dbReference type="GO" id="GO:0010112">
    <property type="term" value="P:regulation of systemic acquired resistance"/>
    <property type="evidence" value="ECO:0007669"/>
    <property type="project" value="InterPro"/>
</dbReference>
<reference evidence="2 3" key="2">
    <citation type="journal article" date="2017" name="Genome Biol.">
        <title>New reference genome sequences of hot pepper reveal the massive evolution of plant disease-resistance genes by retroduplication.</title>
        <authorList>
            <person name="Kim S."/>
            <person name="Park J."/>
            <person name="Yeom S.I."/>
            <person name="Kim Y.M."/>
            <person name="Seo E."/>
            <person name="Kim K.T."/>
            <person name="Kim M.S."/>
            <person name="Lee J.M."/>
            <person name="Cheong K."/>
            <person name="Shin H.S."/>
            <person name="Kim S.B."/>
            <person name="Han K."/>
            <person name="Lee J."/>
            <person name="Park M."/>
            <person name="Lee H.A."/>
            <person name="Lee H.Y."/>
            <person name="Lee Y."/>
            <person name="Oh S."/>
            <person name="Lee J.H."/>
            <person name="Choi E."/>
            <person name="Choi E."/>
            <person name="Lee S.E."/>
            <person name="Jeon J."/>
            <person name="Kim H."/>
            <person name="Choi G."/>
            <person name="Song H."/>
            <person name="Lee J."/>
            <person name="Lee S.C."/>
            <person name="Kwon J.K."/>
            <person name="Lee H.Y."/>
            <person name="Koo N."/>
            <person name="Hong Y."/>
            <person name="Kim R.W."/>
            <person name="Kang W.H."/>
            <person name="Huh J.H."/>
            <person name="Kang B.C."/>
            <person name="Yang T.J."/>
            <person name="Lee Y.H."/>
            <person name="Bennetzen J.L."/>
            <person name="Choi D."/>
        </authorList>
    </citation>
    <scope>NUCLEOTIDE SEQUENCE [LARGE SCALE GENOMIC DNA]</scope>
    <source>
        <strain evidence="3">cv. CM334</strain>
    </source>
</reference>
<feature type="compositionally biased region" description="Basic and acidic residues" evidence="1">
    <location>
        <begin position="1"/>
        <end position="11"/>
    </location>
</feature>
<gene>
    <name evidence="2" type="ORF">T459_26879</name>
</gene>
<dbReference type="PANTHER" id="PTHR35735">
    <property type="entry name" value="PROTEIN NIM1-INTERACTING 2"/>
    <property type="match status" value="1"/>
</dbReference>
<dbReference type="PANTHER" id="PTHR35735:SF13">
    <property type="entry name" value="PROTEIN NIM1-INTERACTING 2-LIKE"/>
    <property type="match status" value="1"/>
</dbReference>
<protein>
    <recommendedName>
        <fullName evidence="4">Protein NIM1-INTERACTING 2-like</fullName>
    </recommendedName>
</protein>
<evidence type="ECO:0000313" key="3">
    <source>
        <dbReference type="Proteomes" id="UP000222542"/>
    </source>
</evidence>
<dbReference type="OMA" id="CIDEIIG"/>
<name>A0A1U8G2U9_CAPAN</name>
<organism evidence="2 3">
    <name type="scientific">Capsicum annuum</name>
    <name type="common">Capsicum pepper</name>
    <dbReference type="NCBI Taxonomy" id="4072"/>
    <lineage>
        <taxon>Eukaryota</taxon>
        <taxon>Viridiplantae</taxon>
        <taxon>Streptophyta</taxon>
        <taxon>Embryophyta</taxon>
        <taxon>Tracheophyta</taxon>
        <taxon>Spermatophyta</taxon>
        <taxon>Magnoliopsida</taxon>
        <taxon>eudicotyledons</taxon>
        <taxon>Gunneridae</taxon>
        <taxon>Pentapetalae</taxon>
        <taxon>asterids</taxon>
        <taxon>lamiids</taxon>
        <taxon>Solanales</taxon>
        <taxon>Solanaceae</taxon>
        <taxon>Solanoideae</taxon>
        <taxon>Capsiceae</taxon>
        <taxon>Capsicum</taxon>
    </lineage>
</organism>
<evidence type="ECO:0000313" key="2">
    <source>
        <dbReference type="EMBL" id="PHT67392.1"/>
    </source>
</evidence>
<sequence length="116" mass="13517">MEEGEKRKQDDNDVVSKSAMKKPKEETELKEVEEEEVEEFFAILRRIQIAVKYFNKVDGASGSDRGGCDERKMTNDIDRKCIDEIIGDNEEIKEKEKNKLGFDLNMKPYDPHEEDT</sequence>
<dbReference type="SMR" id="A0A1U8G2U9"/>